<dbReference type="PANTHER" id="PTHR24058">
    <property type="entry name" value="DUAL SPECIFICITY PROTEIN KINASE"/>
    <property type="match status" value="1"/>
</dbReference>
<feature type="compositionally biased region" description="Basic and acidic residues" evidence="8">
    <location>
        <begin position="240"/>
        <end position="261"/>
    </location>
</feature>
<dbReference type="SUPFAM" id="SSF56112">
    <property type="entry name" value="Protein kinase-like (PK-like)"/>
    <property type="match status" value="1"/>
</dbReference>
<evidence type="ECO:0000256" key="5">
    <source>
        <dbReference type="ARBA" id="ARBA00022777"/>
    </source>
</evidence>
<keyword evidence="5 11" id="KW-0418">Kinase</keyword>
<evidence type="ECO:0000256" key="8">
    <source>
        <dbReference type="SAM" id="MobiDB-lite"/>
    </source>
</evidence>
<feature type="compositionally biased region" description="Polar residues" evidence="8">
    <location>
        <begin position="152"/>
        <end position="161"/>
    </location>
</feature>
<dbReference type="SMART" id="SM00220">
    <property type="entry name" value="S_TKc"/>
    <property type="match status" value="1"/>
</dbReference>
<dbReference type="Gene3D" id="1.10.510.10">
    <property type="entry name" value="Transferase(Phosphotransferase) domain 1"/>
    <property type="match status" value="1"/>
</dbReference>
<keyword evidence="3" id="KW-0808">Transferase</keyword>
<keyword evidence="2" id="KW-0723">Serine/threonine-protein kinase</keyword>
<evidence type="ECO:0000256" key="6">
    <source>
        <dbReference type="ARBA" id="ARBA00022840"/>
    </source>
</evidence>
<dbReference type="CDD" id="cd14135">
    <property type="entry name" value="STKc_PRP4"/>
    <property type="match status" value="1"/>
</dbReference>
<feature type="compositionally biased region" description="Acidic residues" evidence="8">
    <location>
        <begin position="72"/>
        <end position="84"/>
    </location>
</feature>
<gene>
    <name evidence="11" type="primary">LOC116210980</name>
</gene>
<evidence type="ECO:0000256" key="4">
    <source>
        <dbReference type="ARBA" id="ARBA00022741"/>
    </source>
</evidence>
<evidence type="ECO:0000256" key="2">
    <source>
        <dbReference type="ARBA" id="ARBA00022527"/>
    </source>
</evidence>
<keyword evidence="10" id="KW-1185">Reference proteome</keyword>
<feature type="compositionally biased region" description="Basic and acidic residues" evidence="8">
    <location>
        <begin position="45"/>
        <end position="58"/>
    </location>
</feature>
<protein>
    <recommendedName>
        <fullName evidence="1">non-specific serine/threonine protein kinase</fullName>
        <ecNumber evidence="1">2.7.11.1</ecNumber>
    </recommendedName>
</protein>
<dbReference type="AlphaFoldDB" id="A0A6P8E6P8"/>
<dbReference type="OrthoDB" id="3967at2759"/>
<dbReference type="InterPro" id="IPR011009">
    <property type="entry name" value="Kinase-like_dom_sf"/>
</dbReference>
<feature type="compositionally biased region" description="Acidic residues" evidence="8">
    <location>
        <begin position="502"/>
        <end position="525"/>
    </location>
</feature>
<feature type="region of interest" description="Disordered" evidence="8">
    <location>
        <begin position="1"/>
        <end position="589"/>
    </location>
</feature>
<dbReference type="GeneID" id="116210980"/>
<feature type="compositionally biased region" description="Low complexity" evidence="8">
    <location>
        <begin position="172"/>
        <end position="185"/>
    </location>
</feature>
<dbReference type="PROSITE" id="PS50011">
    <property type="entry name" value="PROTEIN_KINASE_DOM"/>
    <property type="match status" value="1"/>
</dbReference>
<feature type="compositionally biased region" description="Basic and acidic residues" evidence="8">
    <location>
        <begin position="269"/>
        <end position="311"/>
    </location>
</feature>
<dbReference type="GO" id="GO:0004674">
    <property type="term" value="F:protein serine/threonine kinase activity"/>
    <property type="evidence" value="ECO:0007669"/>
    <property type="project" value="UniProtKB-KW"/>
</dbReference>
<dbReference type="InterPro" id="IPR050494">
    <property type="entry name" value="Ser_Thr_dual-spec_kinase"/>
</dbReference>
<dbReference type="GO" id="GO:0045292">
    <property type="term" value="P:mRNA cis splicing, via spliceosome"/>
    <property type="evidence" value="ECO:0007669"/>
    <property type="project" value="InterPro"/>
</dbReference>
<dbReference type="Proteomes" id="UP000515151">
    <property type="component" value="Chromosome 6"/>
</dbReference>
<feature type="compositionally biased region" description="Basic residues" evidence="8">
    <location>
        <begin position="28"/>
        <end position="44"/>
    </location>
</feature>
<name>A0A6P8E6P8_PUNGR</name>
<reference evidence="10" key="1">
    <citation type="journal article" date="2020" name="Plant Biotechnol. J.">
        <title>The pomegranate (Punica granatum L.) draft genome dissects genetic divergence between soft- and hard-seeded cultivars.</title>
        <authorList>
            <person name="Luo X."/>
            <person name="Li H."/>
            <person name="Wu Z."/>
            <person name="Yao W."/>
            <person name="Zhao P."/>
            <person name="Cao D."/>
            <person name="Yu H."/>
            <person name="Li K."/>
            <person name="Poudel K."/>
            <person name="Zhao D."/>
            <person name="Zhang F."/>
            <person name="Xia X."/>
            <person name="Chen L."/>
            <person name="Wang Q."/>
            <person name="Jing D."/>
            <person name="Cao S."/>
        </authorList>
    </citation>
    <scope>NUCLEOTIDE SEQUENCE [LARGE SCALE GENOMIC DNA]</scope>
    <source>
        <strain evidence="10">cv. Tunisia</strain>
    </source>
</reference>
<dbReference type="InterPro" id="IPR000719">
    <property type="entry name" value="Prot_kinase_dom"/>
</dbReference>
<proteinExistence type="inferred from homology"/>
<dbReference type="Pfam" id="PF00069">
    <property type="entry name" value="Pkinase"/>
    <property type="match status" value="1"/>
</dbReference>
<dbReference type="GO" id="GO:0005524">
    <property type="term" value="F:ATP binding"/>
    <property type="evidence" value="ECO:0007669"/>
    <property type="project" value="UniProtKB-KW"/>
</dbReference>
<dbReference type="EC" id="2.7.11.1" evidence="1"/>
<feature type="compositionally biased region" description="Basic and acidic residues" evidence="8">
    <location>
        <begin position="136"/>
        <end position="147"/>
    </location>
</feature>
<dbReference type="InterPro" id="IPR008271">
    <property type="entry name" value="Ser/Thr_kinase_AS"/>
</dbReference>
<dbReference type="PANTHER" id="PTHR24058:SF103">
    <property type="entry name" value="SERINE_THREONINE-PROTEIN KINASE PRP4 HOMOLOG"/>
    <property type="match status" value="1"/>
</dbReference>
<evidence type="ECO:0000256" key="7">
    <source>
        <dbReference type="ARBA" id="ARBA00023596"/>
    </source>
</evidence>
<evidence type="ECO:0000256" key="3">
    <source>
        <dbReference type="ARBA" id="ARBA00022679"/>
    </source>
</evidence>
<dbReference type="InterPro" id="IPR044092">
    <property type="entry name" value="STKc_PRP4"/>
</dbReference>
<feature type="region of interest" description="Disordered" evidence="8">
    <location>
        <begin position="604"/>
        <end position="630"/>
    </location>
</feature>
<comment type="similarity">
    <text evidence="7">Belongs to the protein kinase superfamily. CMGC Ser/Thr protein kinase family.</text>
</comment>
<evidence type="ECO:0000313" key="11">
    <source>
        <dbReference type="RefSeq" id="XP_031401016.1"/>
    </source>
</evidence>
<dbReference type="FunFam" id="1.10.510.10:FF:000078">
    <property type="entry name" value="Serine/threonine-protein kinase PRP4 homolog"/>
    <property type="match status" value="1"/>
</dbReference>
<dbReference type="RefSeq" id="XP_031401016.1">
    <property type="nucleotide sequence ID" value="XM_031545156.1"/>
</dbReference>
<feature type="compositionally biased region" description="Basic and acidic residues" evidence="8">
    <location>
        <begin position="197"/>
        <end position="221"/>
    </location>
</feature>
<reference evidence="11" key="2">
    <citation type="submission" date="2025-08" db="UniProtKB">
        <authorList>
            <consortium name="RefSeq"/>
        </authorList>
    </citation>
    <scope>IDENTIFICATION</scope>
    <source>
        <tissue evidence="11">Leaf</tissue>
    </source>
</reference>
<keyword evidence="6" id="KW-0067">ATP-binding</keyword>
<accession>A0A6P8E6P8</accession>
<evidence type="ECO:0000256" key="1">
    <source>
        <dbReference type="ARBA" id="ARBA00012513"/>
    </source>
</evidence>
<sequence>MGSDGKGESLHKHRRSSPSSDEEAERTSKRHKHRHHRHSHRSRKHGEETKHREGRDVDSPPPPPAPISMTGDDLEEGEILEEEAAVGLNSHNPGDDGENGVVPVEENSAVAVGPLNERELHSGLDPDGNINGDFVPESHEVNWKNREPTPLSKDNGNQMRSNDVDSLESEDSGLSHSKLSSGSAAERYKASRRSHSRDRYKDGDHADRRSHLVDSVRERSHSRSILLEDEDTHSKTRHRRETDSSFYDGKHKSDYDLDDQRKAHRSKGWRHDSRDTLRDERRERSSSYSRYDRDESRHHSKERDIDIERRKEDRKRRRDEEDRDHRKKNERERSMDREWERDRKRGEERGSSMDRVIDRNRRRDQEREMSRDRSDKERERTVNGGRRERERDRSRDRTREIDSRRYTERERDRSRDRTREIDRRRYSEREMTDRDRTRGEERKLERGNLDDRHSGRRRAAESDKAKYEALKYGNDDRSKRSNNSRGDRMERLEGGENKQPSNEDEDEDLDESVVFEMNEPEEEDVERIKEESRRRRQAILETYKNQHQPEEQQKQLAEPQPENSERGKRLAENPGESIGAANAVPGSEGADFSVRDLSFSIKKSPQVDGTVDHPTTSAVGLGEGTPKSEHSEDMFYDDIFGESPAGEWKTGKGGGLRIERSGLHDNWDDAEGYYSYRFGEILDGRYEVIASHGQGVFSNVVRCRDLKAGSGDPQEVAVKILRNKEAMYKSGVSELGILNKLVGADPDDKRHCVRLLSNFKYRNHLCLVFESLNMNLREVLKKFGRDIGLKLTAVRAYAKQLFIALKHLRNCGVLHSDIKPDNMLVNEAKNVLKLCDFGNAMYAGKNEITPYLVSRFYRAPEIILGLPYDHPIDMWSVGCSLYELYTGKVLFPGSTNNEMIRLFIELKGPFSKKMLRKGAFVEPHFDQDLNYTAQEEDPVTKQKIKRVIPNIKQRDIGSIIKGYPGEDPKMLANFKDLLDKIFVLDPDKRMTVHQALNHPFITGK</sequence>
<feature type="domain" description="Protein kinase" evidence="9">
    <location>
        <begin position="686"/>
        <end position="1001"/>
    </location>
</feature>
<feature type="compositionally biased region" description="Basic and acidic residues" evidence="8">
    <location>
        <begin position="318"/>
        <end position="496"/>
    </location>
</feature>
<dbReference type="Gene3D" id="3.30.200.20">
    <property type="entry name" value="Phosphorylase Kinase, domain 1"/>
    <property type="match status" value="1"/>
</dbReference>
<dbReference type="PROSITE" id="PS00108">
    <property type="entry name" value="PROTEIN_KINASE_ST"/>
    <property type="match status" value="1"/>
</dbReference>
<organism evidence="10 11">
    <name type="scientific">Punica granatum</name>
    <name type="common">Pomegranate</name>
    <dbReference type="NCBI Taxonomy" id="22663"/>
    <lineage>
        <taxon>Eukaryota</taxon>
        <taxon>Viridiplantae</taxon>
        <taxon>Streptophyta</taxon>
        <taxon>Embryophyta</taxon>
        <taxon>Tracheophyta</taxon>
        <taxon>Spermatophyta</taxon>
        <taxon>Magnoliopsida</taxon>
        <taxon>eudicotyledons</taxon>
        <taxon>Gunneridae</taxon>
        <taxon>Pentapetalae</taxon>
        <taxon>rosids</taxon>
        <taxon>malvids</taxon>
        <taxon>Myrtales</taxon>
        <taxon>Lythraceae</taxon>
        <taxon>Punica</taxon>
    </lineage>
</organism>
<feature type="compositionally biased region" description="Basic and acidic residues" evidence="8">
    <location>
        <begin position="1"/>
        <end position="10"/>
    </location>
</feature>
<evidence type="ECO:0000259" key="9">
    <source>
        <dbReference type="PROSITE" id="PS50011"/>
    </source>
</evidence>
<keyword evidence="4" id="KW-0547">Nucleotide-binding</keyword>
<evidence type="ECO:0000313" key="10">
    <source>
        <dbReference type="Proteomes" id="UP000515151"/>
    </source>
</evidence>